<dbReference type="RefSeq" id="WP_128764489.1">
    <property type="nucleotide sequence ID" value="NZ_JBHUOO010000023.1"/>
</dbReference>
<sequence length="999" mass="115289">MSQYKFDKSKLLEATNGGLDIILHFYPEADRKGGYGKFPHFKTKDATEDHASAIIFETREGLYIIKHFGGGDDMTPFDLVIKETGLAFYEACKWIADTFNIEGLEGNFSAAEIEMKPATKNQKNGDYFFKYNPKLSDYELAILGPKVTNAIANDFRLKSCKYFIQIKQYPADHKTRDGQPSKYAGKKMQIITRASETYPILVFEQGKKGEEWQKIYQPLNKDKGYRFRYAGNKPDNFLFGKSNIEFDYEPLPDYINEHNKDEYDPDNDPRADVIIIAGGDRDALNAASLGYPVVWKNSETQPLSWEDYTFLRNRCKKLCYVGDLDATGVKETVKIALQYIDLHIVHLPQWLKKLKYRGTAQKDLTDYCKAVYKESQPELLNTQFKKLINDALPARFWDSKYTAKGSFKGYDINNEAVLRFLNYNGFYQYKDESLKDPFYFVRVQDNIISKIYPKEIKQFPAEFIRQRKKGEISLLNYAHRSAQLKDTKLATDLAIRDFDFSNHNGPERQCFFFKNQYWEVTPNEIKTHKYGSEDVFVWENQIIDRDIHLDTAPIFKIYKTRNSWDIKILKTDNPFFNYLINTARVHWQICGHKPFVEKIGKLDKDTDDYDAKVAAIWAERDAYREANKYNIAEEGLTADQIAEQKLHLVNRIFAFGFAIHNYKQDSKAWSIYAMDDRVSDVSDSNGGTGKSLTWHKALEQVFIESPYYKYINGGDQEGAKEKFLFDGVTKETKAVIFDDLDSHFPFRKLYAPITGEFPVNAKFTSSVSIKYKDSPKLIITSNFGIYGFNESTTRRLLYTVYSDYYHVGNEADMLDEFTVNKDLGFDLWRDFDTQQWNGFFAFCAQACQFQMSVQEKINPPMGNVKKRNAKATIGDAFSDWADLYFEDRKNILVVREHAYKSAQANGIKGSNQRFKKLLDVWCSIHSYTLNPKASLNNQGHCKHHVQSEGKTVSCLYVQTPDSPTVRLGAAAPKDLDPGNRLPDNQVDDLADDDKDDVPF</sequence>
<accession>A0A4Q0PFQ0</accession>
<name>A0A4Q0PFQ0_9FLAO</name>
<proteinExistence type="predicted"/>
<dbReference type="EMBL" id="QOVK01000002">
    <property type="protein sequence ID" value="RXG25683.1"/>
    <property type="molecule type" value="Genomic_DNA"/>
</dbReference>
<evidence type="ECO:0000313" key="3">
    <source>
        <dbReference type="Proteomes" id="UP000289859"/>
    </source>
</evidence>
<protein>
    <recommendedName>
        <fullName evidence="4">Toprim domain-containing protein</fullName>
    </recommendedName>
</protein>
<gene>
    <name evidence="2" type="ORF">DSM02_850</name>
</gene>
<dbReference type="Proteomes" id="UP000289859">
    <property type="component" value="Unassembled WGS sequence"/>
</dbReference>
<dbReference type="AlphaFoldDB" id="A0A4Q0PFQ0"/>
<organism evidence="2 3">
    <name type="scientific">Leeuwenhoekiella polynyae</name>
    <dbReference type="NCBI Taxonomy" id="1550906"/>
    <lineage>
        <taxon>Bacteria</taxon>
        <taxon>Pseudomonadati</taxon>
        <taxon>Bacteroidota</taxon>
        <taxon>Flavobacteriia</taxon>
        <taxon>Flavobacteriales</taxon>
        <taxon>Flavobacteriaceae</taxon>
        <taxon>Leeuwenhoekiella</taxon>
    </lineage>
</organism>
<comment type="caution">
    <text evidence="2">The sequence shown here is derived from an EMBL/GenBank/DDBJ whole genome shotgun (WGS) entry which is preliminary data.</text>
</comment>
<evidence type="ECO:0000256" key="1">
    <source>
        <dbReference type="SAM" id="MobiDB-lite"/>
    </source>
</evidence>
<reference evidence="2 3" key="1">
    <citation type="submission" date="2018-07" db="EMBL/GenBank/DDBJ databases">
        <title>Leeuwenhoekiella genomics.</title>
        <authorList>
            <person name="Tahon G."/>
            <person name="Willems A."/>
        </authorList>
    </citation>
    <scope>NUCLEOTIDE SEQUENCE [LARGE SCALE GENOMIC DNA]</scope>
    <source>
        <strain evidence="2 3">LMG 29608</strain>
    </source>
</reference>
<feature type="compositionally biased region" description="Acidic residues" evidence="1">
    <location>
        <begin position="985"/>
        <end position="999"/>
    </location>
</feature>
<keyword evidence="3" id="KW-1185">Reference proteome</keyword>
<feature type="region of interest" description="Disordered" evidence="1">
    <location>
        <begin position="967"/>
        <end position="999"/>
    </location>
</feature>
<evidence type="ECO:0008006" key="4">
    <source>
        <dbReference type="Google" id="ProtNLM"/>
    </source>
</evidence>
<evidence type="ECO:0000313" key="2">
    <source>
        <dbReference type="EMBL" id="RXG25683.1"/>
    </source>
</evidence>
<dbReference type="OrthoDB" id="840343at2"/>